<dbReference type="EMBL" id="BAABLD010000008">
    <property type="protein sequence ID" value="GAA5166154.1"/>
    <property type="molecule type" value="Genomic_DNA"/>
</dbReference>
<protein>
    <recommendedName>
        <fullName evidence="4">SH3 domain-containing protein</fullName>
    </recommendedName>
</protein>
<dbReference type="Proteomes" id="UP001500547">
    <property type="component" value="Unassembled WGS sequence"/>
</dbReference>
<keyword evidence="3" id="KW-1185">Reference proteome</keyword>
<comment type="caution">
    <text evidence="2">The sequence shown here is derived from an EMBL/GenBank/DDBJ whole genome shotgun (WGS) entry which is preliminary data.</text>
</comment>
<accession>A0ABP9QRI1</accession>
<evidence type="ECO:0000313" key="2">
    <source>
        <dbReference type="EMBL" id="GAA5166154.1"/>
    </source>
</evidence>
<evidence type="ECO:0000256" key="1">
    <source>
        <dbReference type="SAM" id="MobiDB-lite"/>
    </source>
</evidence>
<organism evidence="2 3">
    <name type="scientific">Viridibacterium curvum</name>
    <dbReference type="NCBI Taxonomy" id="1101404"/>
    <lineage>
        <taxon>Bacteria</taxon>
        <taxon>Pseudomonadati</taxon>
        <taxon>Pseudomonadota</taxon>
        <taxon>Betaproteobacteria</taxon>
        <taxon>Rhodocyclales</taxon>
        <taxon>Rhodocyclaceae</taxon>
        <taxon>Viridibacterium</taxon>
    </lineage>
</organism>
<gene>
    <name evidence="2" type="ORF">GCM10025770_22800</name>
</gene>
<name>A0ABP9QRI1_9RHOO</name>
<sequence length="498" mass="54369">MLATALTVMAIVTQDQTALRAAPRDSAPQQVQLAQGESLEVRGQKGDFLQVWDHRRERGGYLRATQVRRYTLNAESAPALLAVTQFVRDTPGQEALGISHAAAFLHAAPAEAITPEAFDALGTMADRLARRASQSRGKAGDVLTAQQLEVVAAYGVSMQSFERDGQMQICYDGEAFRRVMALPKSTPEQKARAALALTRHDCVSPTLTPTERASLDAWRYDVLSRVDTTPLPEHLKNRIHMRRAGVLSAIAYQQARRNENPMETAQRALGSLAAINKSELTEDDANSYSDAAVRVGAVRWAAELPGKPASLSLTTRAGQPGETCIQLIDAKENKKIAGPSQDFRSPPGGQPGPNGPGGGASSAVFERCTWGTVWTASASVNAQRTAVTVAVQTGETWRELWLFRKGEEGWNVDVIPPSANFTTEGPAIGYIEFAGWVPGNQQILAAREVRVDGRYKRSFEILNLDSLQVARWADRFESLAAFYKWQDPRWKGTTVSVR</sequence>
<proteinExistence type="predicted"/>
<feature type="region of interest" description="Disordered" evidence="1">
    <location>
        <begin position="337"/>
        <end position="362"/>
    </location>
</feature>
<reference evidence="3" key="1">
    <citation type="journal article" date="2019" name="Int. J. Syst. Evol. Microbiol.">
        <title>The Global Catalogue of Microorganisms (GCM) 10K type strain sequencing project: providing services to taxonomists for standard genome sequencing and annotation.</title>
        <authorList>
            <consortium name="The Broad Institute Genomics Platform"/>
            <consortium name="The Broad Institute Genome Sequencing Center for Infectious Disease"/>
            <person name="Wu L."/>
            <person name="Ma J."/>
        </authorList>
    </citation>
    <scope>NUCLEOTIDE SEQUENCE [LARGE SCALE GENOMIC DNA]</scope>
    <source>
        <strain evidence="3">JCM 18715</strain>
    </source>
</reference>
<evidence type="ECO:0008006" key="4">
    <source>
        <dbReference type="Google" id="ProtNLM"/>
    </source>
</evidence>
<evidence type="ECO:0000313" key="3">
    <source>
        <dbReference type="Proteomes" id="UP001500547"/>
    </source>
</evidence>